<dbReference type="NCBIfam" id="TIGR01352">
    <property type="entry name" value="tonB_Cterm"/>
    <property type="match status" value="1"/>
</dbReference>
<feature type="transmembrane region" description="Helical" evidence="6">
    <location>
        <begin position="12"/>
        <end position="33"/>
    </location>
</feature>
<dbReference type="SUPFAM" id="SSF74653">
    <property type="entry name" value="TolA/TonB C-terminal domain"/>
    <property type="match status" value="1"/>
</dbReference>
<comment type="caution">
    <text evidence="7">The sequence shown here is derived from an EMBL/GenBank/DDBJ whole genome shotgun (WGS) entry which is preliminary data.</text>
</comment>
<dbReference type="InterPro" id="IPR051045">
    <property type="entry name" value="TonB-dependent_transducer"/>
</dbReference>
<evidence type="ECO:0000313" key="7">
    <source>
        <dbReference type="EMBL" id="MBT1070756.1"/>
    </source>
</evidence>
<dbReference type="PANTHER" id="PTHR33446">
    <property type="entry name" value="PROTEIN TONB-RELATED"/>
    <property type="match status" value="1"/>
</dbReference>
<comment type="subcellular location">
    <subcellularLocation>
        <location evidence="1">Membrane</location>
        <topology evidence="1">Single-pass membrane protein</topology>
    </subcellularLocation>
</comment>
<feature type="region of interest" description="Disordered" evidence="5">
    <location>
        <begin position="147"/>
        <end position="166"/>
    </location>
</feature>
<evidence type="ECO:0000256" key="2">
    <source>
        <dbReference type="ARBA" id="ARBA00022692"/>
    </source>
</evidence>
<gene>
    <name evidence="7" type="ORF">KJB30_03070</name>
</gene>
<dbReference type="InterPro" id="IPR006260">
    <property type="entry name" value="TonB/TolA_C"/>
</dbReference>
<dbReference type="PANTHER" id="PTHR33446:SF2">
    <property type="entry name" value="PROTEIN TONB"/>
    <property type="match status" value="1"/>
</dbReference>
<evidence type="ECO:0000256" key="5">
    <source>
        <dbReference type="SAM" id="MobiDB-lite"/>
    </source>
</evidence>
<reference evidence="7 8" key="1">
    <citation type="submission" date="2021-05" db="EMBL/GenBank/DDBJ databases">
        <title>The draft genome of Geobacter chapellei DSM 13688.</title>
        <authorList>
            <person name="Xu Z."/>
            <person name="Masuda Y."/>
            <person name="Itoh H."/>
            <person name="Senoo K."/>
        </authorList>
    </citation>
    <scope>NUCLEOTIDE SEQUENCE [LARGE SCALE GENOMIC DNA]</scope>
    <source>
        <strain evidence="7 8">DSM 13688</strain>
    </source>
</reference>
<name>A0ABS5U514_9BACT</name>
<organism evidence="7 8">
    <name type="scientific">Pelotalea chapellei</name>
    <dbReference type="NCBI Taxonomy" id="44671"/>
    <lineage>
        <taxon>Bacteria</taxon>
        <taxon>Pseudomonadati</taxon>
        <taxon>Thermodesulfobacteriota</taxon>
        <taxon>Desulfuromonadia</taxon>
        <taxon>Geobacterales</taxon>
        <taxon>Geobacteraceae</taxon>
        <taxon>Pelotalea</taxon>
    </lineage>
</organism>
<sequence length="261" mass="28619">MTTRYPASNTNFSIFFIVSIILHLAVLLLMIWWTKLFPFQMTIQEAYYVDVVNLPVAAPRSGSPTQKGNDNEAPTPPPRPAVPENMAVPAPPQKSTRTTKQLPAVKSHEKTSTPAEPDEFAERMAKLAGKAESQQQEAALERIRRKMTTSGSGRSGMPGASGNEAGSSYSAYIQSRLKDAFRETISYTSKQPEVLIRLVIGADGRISRKKIEQSSGDRSFELAALRAIDIASEKFPPPPGHRDFEGVFVFRPQGISNGGKL</sequence>
<keyword evidence="2 6" id="KW-0812">Transmembrane</keyword>
<keyword evidence="3 6" id="KW-1133">Transmembrane helix</keyword>
<accession>A0ABS5U514</accession>
<dbReference type="RefSeq" id="WP_214296467.1">
    <property type="nucleotide sequence ID" value="NZ_JAHDYS010000002.1"/>
</dbReference>
<evidence type="ECO:0000256" key="1">
    <source>
        <dbReference type="ARBA" id="ARBA00004167"/>
    </source>
</evidence>
<evidence type="ECO:0000313" key="8">
    <source>
        <dbReference type="Proteomes" id="UP000784128"/>
    </source>
</evidence>
<evidence type="ECO:0000256" key="4">
    <source>
        <dbReference type="ARBA" id="ARBA00023136"/>
    </source>
</evidence>
<protein>
    <submittedName>
        <fullName evidence="7">Cell envelope integrity protein TolA</fullName>
    </submittedName>
</protein>
<dbReference type="EMBL" id="JAHDYS010000002">
    <property type="protein sequence ID" value="MBT1070756.1"/>
    <property type="molecule type" value="Genomic_DNA"/>
</dbReference>
<keyword evidence="4 6" id="KW-0472">Membrane</keyword>
<dbReference type="Proteomes" id="UP000784128">
    <property type="component" value="Unassembled WGS sequence"/>
</dbReference>
<dbReference type="Gene3D" id="3.30.1150.10">
    <property type="match status" value="1"/>
</dbReference>
<proteinExistence type="predicted"/>
<dbReference type="Pfam" id="PF13103">
    <property type="entry name" value="TonB_2"/>
    <property type="match status" value="1"/>
</dbReference>
<keyword evidence="8" id="KW-1185">Reference proteome</keyword>
<feature type="region of interest" description="Disordered" evidence="5">
    <location>
        <begin position="60"/>
        <end position="118"/>
    </location>
</feature>
<evidence type="ECO:0000256" key="6">
    <source>
        <dbReference type="SAM" id="Phobius"/>
    </source>
</evidence>
<evidence type="ECO:0000256" key="3">
    <source>
        <dbReference type="ARBA" id="ARBA00022989"/>
    </source>
</evidence>